<dbReference type="GeneID" id="110410332"/>
<feature type="compositionally biased region" description="Pro residues" evidence="1">
    <location>
        <begin position="112"/>
        <end position="124"/>
    </location>
</feature>
<protein>
    <submittedName>
        <fullName evidence="3">Acidic proline-rich protein PRP33-like</fullName>
    </submittedName>
</protein>
<feature type="compositionally biased region" description="Low complexity" evidence="1">
    <location>
        <begin position="1"/>
        <end position="15"/>
    </location>
</feature>
<accession>A0A6J0ZLH4</accession>
<dbReference type="Proteomes" id="UP000504621">
    <property type="component" value="Unplaced"/>
</dbReference>
<sequence length="223" mass="22410">MHNPHHQTPTSHPTIPTHPPPHAPLQVHRMRTSSSSCPLLARSKPLHQVLLSHTNRVHNPSTANHTCSRAEYYSILVCANAQLFEQKAWQQEAKKRTIPATTADKMHDQHQAPPPPCPQGPPPGHDGHPVGGPGDHHGPPAGGPGQHGPPPGGPGQHGPPAGGPGHGCGPEGGHGPPAGGPGHGCGPEGGHGPPAGGPGHHGPPAGGPGHHGGGSHGGHGGRC</sequence>
<gene>
    <name evidence="3" type="primary">LOC110410332</name>
</gene>
<proteinExistence type="predicted"/>
<organism evidence="2 3">
    <name type="scientific">Herrania umbratica</name>
    <dbReference type="NCBI Taxonomy" id="108875"/>
    <lineage>
        <taxon>Eukaryota</taxon>
        <taxon>Viridiplantae</taxon>
        <taxon>Streptophyta</taxon>
        <taxon>Embryophyta</taxon>
        <taxon>Tracheophyta</taxon>
        <taxon>Spermatophyta</taxon>
        <taxon>Magnoliopsida</taxon>
        <taxon>eudicotyledons</taxon>
        <taxon>Gunneridae</taxon>
        <taxon>Pentapetalae</taxon>
        <taxon>rosids</taxon>
        <taxon>malvids</taxon>
        <taxon>Malvales</taxon>
        <taxon>Malvaceae</taxon>
        <taxon>Byttnerioideae</taxon>
        <taxon>Herrania</taxon>
    </lineage>
</organism>
<feature type="region of interest" description="Disordered" evidence="1">
    <location>
        <begin position="104"/>
        <end position="223"/>
    </location>
</feature>
<dbReference type="AlphaFoldDB" id="A0A6J0ZLH4"/>
<evidence type="ECO:0000256" key="1">
    <source>
        <dbReference type="SAM" id="MobiDB-lite"/>
    </source>
</evidence>
<keyword evidence="2" id="KW-1185">Reference proteome</keyword>
<evidence type="ECO:0000313" key="2">
    <source>
        <dbReference type="Proteomes" id="UP000504621"/>
    </source>
</evidence>
<reference evidence="3" key="1">
    <citation type="submission" date="2025-08" db="UniProtKB">
        <authorList>
            <consortium name="RefSeq"/>
        </authorList>
    </citation>
    <scope>IDENTIFICATION</scope>
    <source>
        <tissue evidence="3">Leaf</tissue>
    </source>
</reference>
<dbReference type="RefSeq" id="XP_021275651.1">
    <property type="nucleotide sequence ID" value="XM_021419976.1"/>
</dbReference>
<feature type="compositionally biased region" description="Gly residues" evidence="1">
    <location>
        <begin position="207"/>
        <end position="223"/>
    </location>
</feature>
<feature type="compositionally biased region" description="Gly residues" evidence="1">
    <location>
        <begin position="163"/>
        <end position="200"/>
    </location>
</feature>
<name>A0A6J0ZLH4_9ROSI</name>
<evidence type="ECO:0000313" key="3">
    <source>
        <dbReference type="RefSeq" id="XP_021275651.1"/>
    </source>
</evidence>
<feature type="region of interest" description="Disordered" evidence="1">
    <location>
        <begin position="1"/>
        <end position="33"/>
    </location>
</feature>